<reference evidence="1" key="1">
    <citation type="submission" date="2016-01" db="EMBL/GenBank/DDBJ databases">
        <title>Reference transcriptome for the parasite Schistocephalus solidus: insights into the molecular evolution of parasitism.</title>
        <authorList>
            <person name="Hebert F.O."/>
            <person name="Grambauer S."/>
            <person name="Barber I."/>
            <person name="Landry C.R."/>
            <person name="Aubin-Horth N."/>
        </authorList>
    </citation>
    <scope>NUCLEOTIDE SEQUENCE</scope>
</reference>
<dbReference type="AlphaFoldDB" id="A0A0X3Q6L7"/>
<feature type="non-terminal residue" evidence="1">
    <location>
        <position position="1"/>
    </location>
</feature>
<proteinExistence type="predicted"/>
<dbReference type="InterPro" id="IPR036116">
    <property type="entry name" value="FN3_sf"/>
</dbReference>
<gene>
    <name evidence="1" type="ORF">TR91001</name>
</gene>
<dbReference type="Gene3D" id="2.60.40.10">
    <property type="entry name" value="Immunoglobulins"/>
    <property type="match status" value="1"/>
</dbReference>
<organism evidence="1">
    <name type="scientific">Schistocephalus solidus</name>
    <name type="common">Tapeworm</name>
    <dbReference type="NCBI Taxonomy" id="70667"/>
    <lineage>
        <taxon>Eukaryota</taxon>
        <taxon>Metazoa</taxon>
        <taxon>Spiralia</taxon>
        <taxon>Lophotrochozoa</taxon>
        <taxon>Platyhelminthes</taxon>
        <taxon>Cestoda</taxon>
        <taxon>Eucestoda</taxon>
        <taxon>Diphyllobothriidea</taxon>
        <taxon>Diphyllobothriidae</taxon>
        <taxon>Schistocephalus</taxon>
    </lineage>
</organism>
<sequence length="155" mass="17132">TKYEVVVYDSSNKLLKTYTETKRGVYSSVLNGFQPFTTVSLAIRAYTQPNTDNKGGGFGGFSPEIPVTLKGAEPSVPNHITATAVNPTAVQIDRKAPLISNGEITKYQESLYDSKGVLQNTYTEKGRDVYSSVLNRFQPFTIAYLAVLYHFTLSF</sequence>
<dbReference type="InterPro" id="IPR013783">
    <property type="entry name" value="Ig-like_fold"/>
</dbReference>
<protein>
    <submittedName>
        <fullName evidence="1">Uncharacterized protein</fullName>
    </submittedName>
</protein>
<dbReference type="SUPFAM" id="SSF49265">
    <property type="entry name" value="Fibronectin type III"/>
    <property type="match status" value="1"/>
</dbReference>
<name>A0A0X3Q6L7_SCHSO</name>
<accession>A0A0X3Q6L7</accession>
<evidence type="ECO:0000313" key="1">
    <source>
        <dbReference type="EMBL" id="JAP54976.1"/>
    </source>
</evidence>
<dbReference type="EMBL" id="GEEE01008249">
    <property type="protein sequence ID" value="JAP54976.1"/>
    <property type="molecule type" value="Transcribed_RNA"/>
</dbReference>